<dbReference type="EMBL" id="FNPH01000006">
    <property type="protein sequence ID" value="SDZ15848.1"/>
    <property type="molecule type" value="Genomic_DNA"/>
</dbReference>
<dbReference type="RefSeq" id="WP_175543677.1">
    <property type="nucleotide sequence ID" value="NZ_FNPH01000006.1"/>
</dbReference>
<evidence type="ECO:0000256" key="2">
    <source>
        <dbReference type="SAM" id="MobiDB-lite"/>
    </source>
</evidence>
<dbReference type="AlphaFoldDB" id="A0A1H3QS69"/>
<keyword evidence="1" id="KW-0175">Coiled coil</keyword>
<reference evidence="4" key="1">
    <citation type="submission" date="2016-10" db="EMBL/GenBank/DDBJ databases">
        <authorList>
            <person name="Varghese N."/>
            <person name="Submissions S."/>
        </authorList>
    </citation>
    <scope>NUCLEOTIDE SEQUENCE [LARGE SCALE GENOMIC DNA]</scope>
    <source>
        <strain evidence="4">DSM 45245</strain>
    </source>
</reference>
<dbReference type="Proteomes" id="UP000242415">
    <property type="component" value="Unassembled WGS sequence"/>
</dbReference>
<protein>
    <recommendedName>
        <fullName evidence="5">Cell division septum initiation DivIVA, interacts with FtsZ, MinD</fullName>
    </recommendedName>
</protein>
<keyword evidence="4" id="KW-1185">Reference proteome</keyword>
<proteinExistence type="predicted"/>
<dbReference type="STRING" id="405436.SAMN05444365_10676"/>
<name>A0A1H3QS69_9ACTN</name>
<dbReference type="PANTHER" id="PTHR35794:SF2">
    <property type="entry name" value="CELL DIVISION PROTEIN DIVIVA"/>
    <property type="match status" value="1"/>
</dbReference>
<dbReference type="PANTHER" id="PTHR35794">
    <property type="entry name" value="CELL DIVISION PROTEIN DIVIVA"/>
    <property type="match status" value="1"/>
</dbReference>
<sequence>MTDNRMTDRVAVMLNGTTTPDASPREHPLVTPNGAGQNQALQVLTMAQRTAEEHVSTAHRQADKIRADAAAAAEQIARDAEAHAQSVRREADKVLAEARAAAEQAAREAQAQVQKAQRDAEKILSEARAEAEATAAKAEQNAAELELQAQRRYDDVVGSLGAKREALQQQIEALERFDREYRGRLTAFMQGQLRALWVDQPQVTGELDQPGPESPDRSGSTEQPKSVAATAPVRATAGVSATAATPGQRRRPEPADSEPVAAAAAAVPGQRRRAEPATDSGPVTAATG</sequence>
<accession>A0A1H3QS69</accession>
<feature type="region of interest" description="Disordered" evidence="2">
    <location>
        <begin position="204"/>
        <end position="288"/>
    </location>
</feature>
<gene>
    <name evidence="3" type="ORF">SAMN05444365_10676</name>
</gene>
<organism evidence="3 4">
    <name type="scientific">Micromonospora pattaloongensis</name>
    <dbReference type="NCBI Taxonomy" id="405436"/>
    <lineage>
        <taxon>Bacteria</taxon>
        <taxon>Bacillati</taxon>
        <taxon>Actinomycetota</taxon>
        <taxon>Actinomycetes</taxon>
        <taxon>Micromonosporales</taxon>
        <taxon>Micromonosporaceae</taxon>
        <taxon>Micromonospora</taxon>
    </lineage>
</organism>
<evidence type="ECO:0000313" key="3">
    <source>
        <dbReference type="EMBL" id="SDZ15848.1"/>
    </source>
</evidence>
<feature type="region of interest" description="Disordered" evidence="2">
    <location>
        <begin position="15"/>
        <end position="35"/>
    </location>
</feature>
<evidence type="ECO:0000313" key="4">
    <source>
        <dbReference type="Proteomes" id="UP000242415"/>
    </source>
</evidence>
<dbReference type="InterPro" id="IPR007793">
    <property type="entry name" value="DivIVA_fam"/>
</dbReference>
<evidence type="ECO:0000256" key="1">
    <source>
        <dbReference type="SAM" id="Coils"/>
    </source>
</evidence>
<feature type="coiled-coil region" evidence="1">
    <location>
        <begin position="70"/>
        <end position="155"/>
    </location>
</feature>
<evidence type="ECO:0008006" key="5">
    <source>
        <dbReference type="Google" id="ProtNLM"/>
    </source>
</evidence>